<proteinExistence type="predicted"/>
<evidence type="ECO:0008006" key="4">
    <source>
        <dbReference type="Google" id="ProtNLM"/>
    </source>
</evidence>
<gene>
    <name evidence="2" type="ORF">EOD73_02170</name>
</gene>
<name>A0A3S2XYP8_9BURK</name>
<feature type="signal peptide" evidence="1">
    <location>
        <begin position="1"/>
        <end position="24"/>
    </location>
</feature>
<evidence type="ECO:0000313" key="3">
    <source>
        <dbReference type="Proteomes" id="UP000288587"/>
    </source>
</evidence>
<feature type="chain" id="PRO_5018552073" description="Peptidase S9 prolyl oligopeptidase catalytic domain-containing protein" evidence="1">
    <location>
        <begin position="25"/>
        <end position="644"/>
    </location>
</feature>
<organism evidence="2 3">
    <name type="scientific">Inhella crocodyli</name>
    <dbReference type="NCBI Taxonomy" id="2499851"/>
    <lineage>
        <taxon>Bacteria</taxon>
        <taxon>Pseudomonadati</taxon>
        <taxon>Pseudomonadota</taxon>
        <taxon>Betaproteobacteria</taxon>
        <taxon>Burkholderiales</taxon>
        <taxon>Sphaerotilaceae</taxon>
        <taxon>Inhella</taxon>
    </lineage>
</organism>
<dbReference type="EMBL" id="SACM01000001">
    <property type="protein sequence ID" value="RVT87847.1"/>
    <property type="molecule type" value="Genomic_DNA"/>
</dbReference>
<comment type="caution">
    <text evidence="2">The sequence shown here is derived from an EMBL/GenBank/DDBJ whole genome shotgun (WGS) entry which is preliminary data.</text>
</comment>
<evidence type="ECO:0000256" key="1">
    <source>
        <dbReference type="SAM" id="SignalP"/>
    </source>
</evidence>
<dbReference type="AlphaFoldDB" id="A0A3S2XYP8"/>
<keyword evidence="1" id="KW-0732">Signal</keyword>
<accession>A0A3S2XYP8</accession>
<dbReference type="Gene3D" id="3.40.50.1820">
    <property type="entry name" value="alpha/beta hydrolase"/>
    <property type="match status" value="1"/>
</dbReference>
<sequence length="644" mass="70649">MPNVPVRFRRGFALLLLTTMSAMAAGPSNGPALPPTAFALPGGLEDPQLSPDGSRMAGMVRRGDWHGVVTRKVDGSQAQAAYATRQADTTVRLVRWLGNGRLLLSVTRTTNEGLPGEWGLPIYRWAAVDLDGQRAKVLEDDQPGSWTNVPSTLVPEACPSASSVLLRSATQRDLIRLDALTGTVSQAMRVGVDEIASQWWADPEGRVRWRQRWSPGGDPIWSFDTAAPGQRAQWRDAPADWGKPQPDWSPLGFDGDRQTILFERPAGDGVGIVRWQLQPEVPPREEVVAVLPGRVDRLIRNESNCRAVGAVSAGQSHFWGDRLPDLLQGLAASLPGRRLELLQWQGDRYLLQSSEAHRPPEYWVGERSAGRLTHAGVPFTQLPETLPLMRRKAQLANDALAAQWLLPQGAAGPQPTVICLACELSELDRSHGDFQPLSALLAQRGWAVFSVARWPIETVKPSIPETIEARRTVLRAAITDLVSQGQIDPGRMAILSSDPWHGVMAFALAHELQPRPAALVAFGPRTDMTHWLQWRRRAAGRGGLTLAFNQSMVGSLDENTLRARSPVQLAPALDLPILLVNAEFDGLALRDEPALLLKALSRSPRPPTVLNLPSAPHDFDLGRYRQQVFEAIERHLAPALTPRP</sequence>
<dbReference type="InterPro" id="IPR029058">
    <property type="entry name" value="AB_hydrolase_fold"/>
</dbReference>
<dbReference type="SUPFAM" id="SSF53474">
    <property type="entry name" value="alpha/beta-Hydrolases"/>
    <property type="match status" value="1"/>
</dbReference>
<dbReference type="Proteomes" id="UP000288587">
    <property type="component" value="Unassembled WGS sequence"/>
</dbReference>
<dbReference type="OrthoDB" id="4269629at2"/>
<dbReference type="RefSeq" id="WP_127680433.1">
    <property type="nucleotide sequence ID" value="NZ_SACM01000001.1"/>
</dbReference>
<reference evidence="2 3" key="1">
    <citation type="submission" date="2019-01" db="EMBL/GenBank/DDBJ databases">
        <authorList>
            <person name="Chen W.-M."/>
        </authorList>
    </citation>
    <scope>NUCLEOTIDE SEQUENCE [LARGE SCALE GENOMIC DNA]</scope>
    <source>
        <strain evidence="2 3">CCP-18</strain>
    </source>
</reference>
<evidence type="ECO:0000313" key="2">
    <source>
        <dbReference type="EMBL" id="RVT87847.1"/>
    </source>
</evidence>
<protein>
    <recommendedName>
        <fullName evidence="4">Peptidase S9 prolyl oligopeptidase catalytic domain-containing protein</fullName>
    </recommendedName>
</protein>
<keyword evidence="3" id="KW-1185">Reference proteome</keyword>